<evidence type="ECO:0000256" key="7">
    <source>
        <dbReference type="RuleBase" id="RU363032"/>
    </source>
</evidence>
<feature type="transmembrane region" description="Helical" evidence="7">
    <location>
        <begin position="135"/>
        <end position="160"/>
    </location>
</feature>
<keyword evidence="5 7" id="KW-1133">Transmembrane helix</keyword>
<dbReference type="EMBL" id="FQXR01000005">
    <property type="protein sequence ID" value="SHH85235.1"/>
    <property type="molecule type" value="Genomic_DNA"/>
</dbReference>
<dbReference type="CDD" id="cd06261">
    <property type="entry name" value="TM_PBP2"/>
    <property type="match status" value="1"/>
</dbReference>
<dbReference type="GO" id="GO:0005886">
    <property type="term" value="C:plasma membrane"/>
    <property type="evidence" value="ECO:0007669"/>
    <property type="project" value="UniProtKB-SubCell"/>
</dbReference>
<keyword evidence="3" id="KW-1003">Cell membrane</keyword>
<dbReference type="PROSITE" id="PS50928">
    <property type="entry name" value="ABC_TM1"/>
    <property type="match status" value="1"/>
</dbReference>
<keyword evidence="6 7" id="KW-0472">Membrane</keyword>
<gene>
    <name evidence="9" type="ORF">SAMN02745180_01177</name>
</gene>
<dbReference type="Pfam" id="PF19300">
    <property type="entry name" value="BPD_transp_1_N"/>
    <property type="match status" value="1"/>
</dbReference>
<sequence length="323" mass="36517">MNCIKRIVEYIIVFFVIISFNFFIPRLMPGDPFTFLSSDEGSVHSSYTDEQIEKYKAYYGLDKPLWEQYKDYICNLFRGDLGYSIYYNEAVSSIILKRVVWTIGIVVISIILSSLLGIFVGAFSAWHRNSSIDKVIYSIMIVFSEIPSFLIAMLLLFGLAADMGWFPLSGGITVFGEYGNVFEKIKDIVHHGFLPVLALVLSQTGGYYLLSRNSMITVLSKDYMLTAAGKGLDNRRIIFRHGLKNAILPVITRIFMNLGSVFGGAILVENVFSYPGIGRLMREAVMVRDYALMQGIFLNICILVLTMNFLADIVCRKIDPRVD</sequence>
<dbReference type="Pfam" id="PF00528">
    <property type="entry name" value="BPD_transp_1"/>
    <property type="match status" value="1"/>
</dbReference>
<dbReference type="PANTHER" id="PTHR43376:SF1">
    <property type="entry name" value="OLIGOPEPTIDE TRANSPORT SYSTEM PERMEASE PROTEIN"/>
    <property type="match status" value="1"/>
</dbReference>
<dbReference type="GO" id="GO:0055085">
    <property type="term" value="P:transmembrane transport"/>
    <property type="evidence" value="ECO:0007669"/>
    <property type="project" value="InterPro"/>
</dbReference>
<dbReference type="PANTHER" id="PTHR43376">
    <property type="entry name" value="OLIGOPEPTIDE TRANSPORT SYSTEM PERMEASE PROTEIN"/>
    <property type="match status" value="1"/>
</dbReference>
<evidence type="ECO:0000259" key="8">
    <source>
        <dbReference type="PROSITE" id="PS50928"/>
    </source>
</evidence>
<evidence type="ECO:0000313" key="9">
    <source>
        <dbReference type="EMBL" id="SHH85235.1"/>
    </source>
</evidence>
<accession>A0A1M5WCI9</accession>
<keyword evidence="2 7" id="KW-0813">Transport</keyword>
<evidence type="ECO:0000256" key="2">
    <source>
        <dbReference type="ARBA" id="ARBA00022448"/>
    </source>
</evidence>
<evidence type="ECO:0000256" key="5">
    <source>
        <dbReference type="ARBA" id="ARBA00022989"/>
    </source>
</evidence>
<keyword evidence="10" id="KW-1185">Reference proteome</keyword>
<feature type="transmembrane region" description="Helical" evidence="7">
    <location>
        <begin position="99"/>
        <end position="123"/>
    </location>
</feature>
<evidence type="ECO:0000256" key="1">
    <source>
        <dbReference type="ARBA" id="ARBA00004651"/>
    </source>
</evidence>
<evidence type="ECO:0000256" key="6">
    <source>
        <dbReference type="ARBA" id="ARBA00023136"/>
    </source>
</evidence>
<dbReference type="Proteomes" id="UP000184389">
    <property type="component" value="Unassembled WGS sequence"/>
</dbReference>
<feature type="transmembrane region" description="Helical" evidence="7">
    <location>
        <begin position="188"/>
        <end position="210"/>
    </location>
</feature>
<dbReference type="SUPFAM" id="SSF161098">
    <property type="entry name" value="MetI-like"/>
    <property type="match status" value="1"/>
</dbReference>
<dbReference type="InterPro" id="IPR035906">
    <property type="entry name" value="MetI-like_sf"/>
</dbReference>
<comment type="similarity">
    <text evidence="7">Belongs to the binding-protein-dependent transport system permease family.</text>
</comment>
<evidence type="ECO:0000256" key="4">
    <source>
        <dbReference type="ARBA" id="ARBA00022692"/>
    </source>
</evidence>
<feature type="transmembrane region" description="Helical" evidence="7">
    <location>
        <begin position="246"/>
        <end position="272"/>
    </location>
</feature>
<protein>
    <submittedName>
        <fullName evidence="9">Peptide/nickel transport system permease protein</fullName>
    </submittedName>
</protein>
<name>A0A1M5WCI9_9FIRM</name>
<evidence type="ECO:0000256" key="3">
    <source>
        <dbReference type="ARBA" id="ARBA00022475"/>
    </source>
</evidence>
<dbReference type="InterPro" id="IPR045621">
    <property type="entry name" value="BPD_transp_1_N"/>
</dbReference>
<dbReference type="InterPro" id="IPR000515">
    <property type="entry name" value="MetI-like"/>
</dbReference>
<dbReference type="RefSeq" id="WP_199228880.1">
    <property type="nucleotide sequence ID" value="NZ_FQXR01000005.1"/>
</dbReference>
<comment type="subcellular location">
    <subcellularLocation>
        <location evidence="1 7">Cell membrane</location>
        <topology evidence="1 7">Multi-pass membrane protein</topology>
    </subcellularLocation>
</comment>
<feature type="transmembrane region" description="Helical" evidence="7">
    <location>
        <begin position="7"/>
        <end position="24"/>
    </location>
</feature>
<feature type="transmembrane region" description="Helical" evidence="7">
    <location>
        <begin position="292"/>
        <end position="311"/>
    </location>
</feature>
<evidence type="ECO:0000313" key="10">
    <source>
        <dbReference type="Proteomes" id="UP000184389"/>
    </source>
</evidence>
<reference evidence="9 10" key="1">
    <citation type="submission" date="2016-11" db="EMBL/GenBank/DDBJ databases">
        <authorList>
            <person name="Jaros S."/>
            <person name="Januszkiewicz K."/>
            <person name="Wedrychowicz H."/>
        </authorList>
    </citation>
    <scope>NUCLEOTIDE SEQUENCE [LARGE SCALE GENOMIC DNA]</scope>
    <source>
        <strain evidence="9 10">DSM 13106</strain>
    </source>
</reference>
<proteinExistence type="inferred from homology"/>
<dbReference type="AlphaFoldDB" id="A0A1M5WCI9"/>
<organism evidence="9 10">
    <name type="scientific">Sporanaerobacter acetigenes DSM 13106</name>
    <dbReference type="NCBI Taxonomy" id="1123281"/>
    <lineage>
        <taxon>Bacteria</taxon>
        <taxon>Bacillati</taxon>
        <taxon>Bacillota</taxon>
        <taxon>Tissierellia</taxon>
        <taxon>Tissierellales</taxon>
        <taxon>Sporanaerobacteraceae</taxon>
        <taxon>Sporanaerobacter</taxon>
    </lineage>
</organism>
<keyword evidence="4 7" id="KW-0812">Transmembrane</keyword>
<dbReference type="STRING" id="1123281.SAMN02745180_01177"/>
<feature type="domain" description="ABC transmembrane type-1" evidence="8">
    <location>
        <begin position="99"/>
        <end position="311"/>
    </location>
</feature>
<dbReference type="Gene3D" id="1.10.3720.10">
    <property type="entry name" value="MetI-like"/>
    <property type="match status" value="1"/>
</dbReference>